<reference evidence="1 2" key="1">
    <citation type="submission" date="2023-11" db="EMBL/GenBank/DDBJ databases">
        <title>A Novel Polar Bacteriovorax (B. antarcticus) Isolated from the Biocrust in Antarctica.</title>
        <authorList>
            <person name="Mun W."/>
            <person name="Choi S.Y."/>
            <person name="Mitchell R.J."/>
        </authorList>
    </citation>
    <scope>NUCLEOTIDE SEQUENCE [LARGE SCALE GENOMIC DNA]</scope>
    <source>
        <strain evidence="1 2">PP10</strain>
    </source>
</reference>
<proteinExistence type="predicted"/>
<evidence type="ECO:0000313" key="2">
    <source>
        <dbReference type="Proteomes" id="UP001302274"/>
    </source>
</evidence>
<evidence type="ECO:0000313" key="1">
    <source>
        <dbReference type="EMBL" id="MEA9358425.1"/>
    </source>
</evidence>
<comment type="caution">
    <text evidence="1">The sequence shown here is derived from an EMBL/GenBank/DDBJ whole genome shotgun (WGS) entry which is preliminary data.</text>
</comment>
<protein>
    <submittedName>
        <fullName evidence="1">Uncharacterized protein</fullName>
    </submittedName>
</protein>
<organism evidence="1 2">
    <name type="scientific">Bacteriovorax antarcticus</name>
    <dbReference type="NCBI Taxonomy" id="3088717"/>
    <lineage>
        <taxon>Bacteria</taxon>
        <taxon>Pseudomonadati</taxon>
        <taxon>Bdellovibrionota</taxon>
        <taxon>Bacteriovoracia</taxon>
        <taxon>Bacteriovoracales</taxon>
        <taxon>Bacteriovoracaceae</taxon>
        <taxon>Bacteriovorax</taxon>
    </lineage>
</organism>
<accession>A0ABU5W3P2</accession>
<name>A0ABU5W3P2_9BACT</name>
<sequence length="321" mass="37494">MQTLLKLMNLIKTCFIWMRLTVHNTWGILNVFNIVWLRPMKGGLLEKDHPMVTGINPENLEPIWKQNIVFQSIRSEVFENGPTDDSIVCDVGNFMRKMVENSAKSAEFPKGRPDRMPPAINYIHGCVHYNGGFLIFNDFQDAITHFSNKEFQESFKNFVHEEKREPVTIFRNRNYDRVEYLEFVCFLRSIFPWFSNTNGNKKRIGWGNPAPYPAVNTITGHWMKDTYRIYSEKGRSEVCRSAISKKYFSELSYAGERTTVRPEEKFLAKFTDERVLARGAKGNLFFVDLRKLAKGYKFDPSKRLPNIVDRLMEKVFKVGTL</sequence>
<dbReference type="EMBL" id="JAYGJQ010000003">
    <property type="protein sequence ID" value="MEA9358425.1"/>
    <property type="molecule type" value="Genomic_DNA"/>
</dbReference>
<dbReference type="RefSeq" id="WP_323578825.1">
    <property type="nucleotide sequence ID" value="NZ_JAYGJQ010000003.1"/>
</dbReference>
<keyword evidence="2" id="KW-1185">Reference proteome</keyword>
<dbReference type="Proteomes" id="UP001302274">
    <property type="component" value="Unassembled WGS sequence"/>
</dbReference>
<gene>
    <name evidence="1" type="ORF">SHI21_19470</name>
</gene>